<keyword evidence="3" id="KW-1185">Reference proteome</keyword>
<evidence type="ECO:0000256" key="1">
    <source>
        <dbReference type="SAM" id="MobiDB-lite"/>
    </source>
</evidence>
<organism evidence="2 3">
    <name type="scientific">Pisolithus microcarpus 441</name>
    <dbReference type="NCBI Taxonomy" id="765257"/>
    <lineage>
        <taxon>Eukaryota</taxon>
        <taxon>Fungi</taxon>
        <taxon>Dikarya</taxon>
        <taxon>Basidiomycota</taxon>
        <taxon>Agaricomycotina</taxon>
        <taxon>Agaricomycetes</taxon>
        <taxon>Agaricomycetidae</taxon>
        <taxon>Boletales</taxon>
        <taxon>Sclerodermatineae</taxon>
        <taxon>Pisolithaceae</taxon>
        <taxon>Pisolithus</taxon>
    </lineage>
</organism>
<reference evidence="2 3" key="1">
    <citation type="submission" date="2014-04" db="EMBL/GenBank/DDBJ databases">
        <authorList>
            <consortium name="DOE Joint Genome Institute"/>
            <person name="Kuo A."/>
            <person name="Kohler A."/>
            <person name="Costa M.D."/>
            <person name="Nagy L.G."/>
            <person name="Floudas D."/>
            <person name="Copeland A."/>
            <person name="Barry K.W."/>
            <person name="Cichocki N."/>
            <person name="Veneault-Fourrey C."/>
            <person name="LaButti K."/>
            <person name="Lindquist E.A."/>
            <person name="Lipzen A."/>
            <person name="Lundell T."/>
            <person name="Morin E."/>
            <person name="Murat C."/>
            <person name="Sun H."/>
            <person name="Tunlid A."/>
            <person name="Henrissat B."/>
            <person name="Grigoriev I.V."/>
            <person name="Hibbett D.S."/>
            <person name="Martin F."/>
            <person name="Nordberg H.P."/>
            <person name="Cantor M.N."/>
            <person name="Hua S.X."/>
        </authorList>
    </citation>
    <scope>NUCLEOTIDE SEQUENCE [LARGE SCALE GENOMIC DNA]</scope>
    <source>
        <strain evidence="2 3">441</strain>
    </source>
</reference>
<dbReference type="Proteomes" id="UP000054018">
    <property type="component" value="Unassembled WGS sequence"/>
</dbReference>
<name>A0A0C9Z100_9AGAM</name>
<feature type="region of interest" description="Disordered" evidence="1">
    <location>
        <begin position="48"/>
        <end position="69"/>
    </location>
</feature>
<evidence type="ECO:0000313" key="3">
    <source>
        <dbReference type="Proteomes" id="UP000054018"/>
    </source>
</evidence>
<accession>A0A0C9Z100</accession>
<dbReference type="HOGENOM" id="CLU_2782899_0_0_1"/>
<proteinExistence type="predicted"/>
<reference evidence="3" key="2">
    <citation type="submission" date="2015-01" db="EMBL/GenBank/DDBJ databases">
        <title>Evolutionary Origins and Diversification of the Mycorrhizal Mutualists.</title>
        <authorList>
            <consortium name="DOE Joint Genome Institute"/>
            <consortium name="Mycorrhizal Genomics Consortium"/>
            <person name="Kohler A."/>
            <person name="Kuo A."/>
            <person name="Nagy L.G."/>
            <person name="Floudas D."/>
            <person name="Copeland A."/>
            <person name="Barry K.W."/>
            <person name="Cichocki N."/>
            <person name="Veneault-Fourrey C."/>
            <person name="LaButti K."/>
            <person name="Lindquist E.A."/>
            <person name="Lipzen A."/>
            <person name="Lundell T."/>
            <person name="Morin E."/>
            <person name="Murat C."/>
            <person name="Riley R."/>
            <person name="Ohm R."/>
            <person name="Sun H."/>
            <person name="Tunlid A."/>
            <person name="Henrissat B."/>
            <person name="Grigoriev I.V."/>
            <person name="Hibbett D.S."/>
            <person name="Martin F."/>
        </authorList>
    </citation>
    <scope>NUCLEOTIDE SEQUENCE [LARGE SCALE GENOMIC DNA]</scope>
    <source>
        <strain evidence="3">441</strain>
    </source>
</reference>
<dbReference type="EMBL" id="KN833736">
    <property type="protein sequence ID" value="KIK22756.1"/>
    <property type="molecule type" value="Genomic_DNA"/>
</dbReference>
<dbReference type="AlphaFoldDB" id="A0A0C9Z100"/>
<feature type="non-terminal residue" evidence="2">
    <location>
        <position position="69"/>
    </location>
</feature>
<gene>
    <name evidence="2" type="ORF">PISMIDRAFT_679991</name>
</gene>
<sequence length="69" mass="7397">MRCTTALHQVLNCWRAACTILGITDGVSSQTPSPEDAKASARWKPEMGSVPEYMENSSSNAVENAKVGL</sequence>
<evidence type="ECO:0000313" key="2">
    <source>
        <dbReference type="EMBL" id="KIK22756.1"/>
    </source>
</evidence>
<protein>
    <submittedName>
        <fullName evidence="2">Uncharacterized protein</fullName>
    </submittedName>
</protein>